<evidence type="ECO:0000256" key="1">
    <source>
        <dbReference type="ARBA" id="ARBA00006024"/>
    </source>
</evidence>
<feature type="transmembrane region" description="Helical" evidence="2">
    <location>
        <begin position="37"/>
        <end position="54"/>
    </location>
</feature>
<dbReference type="HOGENOM" id="CLU_904313_0_0_1"/>
<proteinExistence type="inferred from homology"/>
<dbReference type="GO" id="GO:0022857">
    <property type="term" value="F:transmembrane transporter activity"/>
    <property type="evidence" value="ECO:0000318"/>
    <property type="project" value="GO_Central"/>
</dbReference>
<feature type="transmembrane region" description="Helical" evidence="2">
    <location>
        <begin position="120"/>
        <end position="140"/>
    </location>
</feature>
<feature type="transmembrane region" description="Helical" evidence="2">
    <location>
        <begin position="279"/>
        <end position="300"/>
    </location>
</feature>
<keyword evidence="2" id="KW-0812">Transmembrane</keyword>
<dbReference type="EMBL" id="GL377600">
    <property type="protein sequence ID" value="EFJ21104.1"/>
    <property type="molecule type" value="Genomic_DNA"/>
</dbReference>
<keyword evidence="2" id="KW-1133">Transmembrane helix</keyword>
<accession>D8S3H3</accession>
<comment type="similarity">
    <text evidence="1">Belongs to the cation transport ATPase (P-type) (TC 3.A.3) family. Type IB subfamily.</text>
</comment>
<dbReference type="PANTHER" id="PTHR48085">
    <property type="entry name" value="CADMIUM/ZINC-TRANSPORTING ATPASE HMA2-RELATED"/>
    <property type="match status" value="1"/>
</dbReference>
<dbReference type="STRING" id="88036.D8S3H3"/>
<feature type="transmembrane region" description="Helical" evidence="2">
    <location>
        <begin position="12"/>
        <end position="31"/>
    </location>
</feature>
<evidence type="ECO:0000313" key="4">
    <source>
        <dbReference type="Proteomes" id="UP000001514"/>
    </source>
</evidence>
<dbReference type="InParanoid" id="D8S3H3"/>
<keyword evidence="4" id="KW-1185">Reference proteome</keyword>
<gene>
    <name evidence="3" type="ORF">SELMODRAFT_417746</name>
</gene>
<name>D8S3H3_SELML</name>
<dbReference type="PANTHER" id="PTHR48085:SF5">
    <property type="entry name" value="CADMIUM_ZINC-TRANSPORTING ATPASE HMA4-RELATED"/>
    <property type="match status" value="1"/>
</dbReference>
<dbReference type="Gramene" id="EFJ21104">
    <property type="protein sequence ID" value="EFJ21104"/>
    <property type="gene ID" value="SELMODRAFT_417746"/>
</dbReference>
<dbReference type="Proteomes" id="UP000001514">
    <property type="component" value="Unassembled WGS sequence"/>
</dbReference>
<dbReference type="GO" id="GO:0055085">
    <property type="term" value="P:transmembrane transport"/>
    <property type="evidence" value="ECO:0000318"/>
    <property type="project" value="GO_Central"/>
</dbReference>
<keyword evidence="2" id="KW-0472">Membrane</keyword>
<dbReference type="AlphaFoldDB" id="D8S3H3"/>
<sequence>MTMGLPKINMQLLILDANILILFATFNSVFLEDYTKAGVLVSVFLLANWFIAWFEENNERYINLLDDLESASVQTVVKVASSSHTNMNYCNNKINVFVETFTTIIMEEEKPFKHSMLMNIFAKYYSSATILATALIPLLLSTNRKHWIYSSLVISPCAQVISSTMAATCAKDLAARLGLVIQGGTGCLKALAKLDIQLCELSSNKSEIIVTSEDHNIGSNANSVCHSLVPDDVVKLSTAAWIGREYTTAVAQNNLFLLIMKMLITVFVVAGYIPAFGAMVLIVDLGACMVVILKGISALLSIQESFPVGRTPKASEIVLLSS</sequence>
<reference evidence="3 4" key="1">
    <citation type="journal article" date="2011" name="Science">
        <title>The Selaginella genome identifies genetic changes associated with the evolution of vascular plants.</title>
        <authorList>
            <person name="Banks J.A."/>
            <person name="Nishiyama T."/>
            <person name="Hasebe M."/>
            <person name="Bowman J.L."/>
            <person name="Gribskov M."/>
            <person name="dePamphilis C."/>
            <person name="Albert V.A."/>
            <person name="Aono N."/>
            <person name="Aoyama T."/>
            <person name="Ambrose B.A."/>
            <person name="Ashton N.W."/>
            <person name="Axtell M.J."/>
            <person name="Barker E."/>
            <person name="Barker M.S."/>
            <person name="Bennetzen J.L."/>
            <person name="Bonawitz N.D."/>
            <person name="Chapple C."/>
            <person name="Cheng C."/>
            <person name="Correa L.G."/>
            <person name="Dacre M."/>
            <person name="DeBarry J."/>
            <person name="Dreyer I."/>
            <person name="Elias M."/>
            <person name="Engstrom E.M."/>
            <person name="Estelle M."/>
            <person name="Feng L."/>
            <person name="Finet C."/>
            <person name="Floyd S.K."/>
            <person name="Frommer W.B."/>
            <person name="Fujita T."/>
            <person name="Gramzow L."/>
            <person name="Gutensohn M."/>
            <person name="Harholt J."/>
            <person name="Hattori M."/>
            <person name="Heyl A."/>
            <person name="Hirai T."/>
            <person name="Hiwatashi Y."/>
            <person name="Ishikawa M."/>
            <person name="Iwata M."/>
            <person name="Karol K.G."/>
            <person name="Koehler B."/>
            <person name="Kolukisaoglu U."/>
            <person name="Kubo M."/>
            <person name="Kurata T."/>
            <person name="Lalonde S."/>
            <person name="Li K."/>
            <person name="Li Y."/>
            <person name="Litt A."/>
            <person name="Lyons E."/>
            <person name="Manning G."/>
            <person name="Maruyama T."/>
            <person name="Michael T.P."/>
            <person name="Mikami K."/>
            <person name="Miyazaki S."/>
            <person name="Morinaga S."/>
            <person name="Murata T."/>
            <person name="Mueller-Roeber B."/>
            <person name="Nelson D.R."/>
            <person name="Obara M."/>
            <person name="Oguri Y."/>
            <person name="Olmstead R.G."/>
            <person name="Onodera N."/>
            <person name="Petersen B.L."/>
            <person name="Pils B."/>
            <person name="Prigge M."/>
            <person name="Rensing S.A."/>
            <person name="Riano-Pachon D.M."/>
            <person name="Roberts A.W."/>
            <person name="Sato Y."/>
            <person name="Scheller H.V."/>
            <person name="Schulz B."/>
            <person name="Schulz C."/>
            <person name="Shakirov E.V."/>
            <person name="Shibagaki N."/>
            <person name="Shinohara N."/>
            <person name="Shippen D.E."/>
            <person name="Soerensen I."/>
            <person name="Sotooka R."/>
            <person name="Sugimoto N."/>
            <person name="Sugita M."/>
            <person name="Sumikawa N."/>
            <person name="Tanurdzic M."/>
            <person name="Theissen G."/>
            <person name="Ulvskov P."/>
            <person name="Wakazuki S."/>
            <person name="Weng J.K."/>
            <person name="Willats W.W."/>
            <person name="Wipf D."/>
            <person name="Wolf P.G."/>
            <person name="Yang L."/>
            <person name="Zimmer A.D."/>
            <person name="Zhu Q."/>
            <person name="Mitros T."/>
            <person name="Hellsten U."/>
            <person name="Loque D."/>
            <person name="Otillar R."/>
            <person name="Salamov A."/>
            <person name="Schmutz J."/>
            <person name="Shapiro H."/>
            <person name="Lindquist E."/>
            <person name="Lucas S."/>
            <person name="Rokhsar D."/>
            <person name="Grigoriev I.V."/>
        </authorList>
    </citation>
    <scope>NUCLEOTIDE SEQUENCE [LARGE SCALE GENOMIC DNA]</scope>
</reference>
<evidence type="ECO:0000313" key="3">
    <source>
        <dbReference type="EMBL" id="EFJ21104.1"/>
    </source>
</evidence>
<evidence type="ECO:0000256" key="2">
    <source>
        <dbReference type="SAM" id="Phobius"/>
    </source>
</evidence>
<dbReference type="InterPro" id="IPR051014">
    <property type="entry name" value="Cation_Transport_ATPase_IB"/>
</dbReference>
<dbReference type="KEGG" id="smo:SELMODRAFT_417746"/>
<protein>
    <submittedName>
        <fullName evidence="3">Uncharacterized protein</fullName>
    </submittedName>
</protein>
<feature type="transmembrane region" description="Helical" evidence="2">
    <location>
        <begin position="254"/>
        <end position="273"/>
    </location>
</feature>
<dbReference type="GO" id="GO:0016020">
    <property type="term" value="C:membrane"/>
    <property type="evidence" value="ECO:0000318"/>
    <property type="project" value="GO_Central"/>
</dbReference>
<organism evidence="4">
    <name type="scientific">Selaginella moellendorffii</name>
    <name type="common">Spikemoss</name>
    <dbReference type="NCBI Taxonomy" id="88036"/>
    <lineage>
        <taxon>Eukaryota</taxon>
        <taxon>Viridiplantae</taxon>
        <taxon>Streptophyta</taxon>
        <taxon>Embryophyta</taxon>
        <taxon>Tracheophyta</taxon>
        <taxon>Lycopodiopsida</taxon>
        <taxon>Selaginellales</taxon>
        <taxon>Selaginellaceae</taxon>
        <taxon>Selaginella</taxon>
    </lineage>
</organism>